<protein>
    <submittedName>
        <fullName evidence="2">Cupin domain-containing protein</fullName>
    </submittedName>
</protein>
<dbReference type="RefSeq" id="WP_379980271.1">
    <property type="nucleotide sequence ID" value="NZ_JBHSFV010000009.1"/>
</dbReference>
<dbReference type="Proteomes" id="UP001596043">
    <property type="component" value="Unassembled WGS sequence"/>
</dbReference>
<name>A0ABV9I0F3_9FLAO</name>
<keyword evidence="3" id="KW-1185">Reference proteome</keyword>
<dbReference type="CDD" id="cd02226">
    <property type="entry name" value="cupin_YdbB-like"/>
    <property type="match status" value="1"/>
</dbReference>
<feature type="domain" description="Cupin type-1" evidence="1">
    <location>
        <begin position="37"/>
        <end position="108"/>
    </location>
</feature>
<dbReference type="Gene3D" id="2.60.120.10">
    <property type="entry name" value="Jelly Rolls"/>
    <property type="match status" value="1"/>
</dbReference>
<gene>
    <name evidence="2" type="ORF">ACFO3O_15135</name>
</gene>
<dbReference type="PANTHER" id="PTHR36114:SF1">
    <property type="entry name" value="16.7 KDA PROTEIN IN WHIE LOCUS"/>
    <property type="match status" value="1"/>
</dbReference>
<reference evidence="3" key="1">
    <citation type="journal article" date="2019" name="Int. J. Syst. Evol. Microbiol.">
        <title>The Global Catalogue of Microorganisms (GCM) 10K type strain sequencing project: providing services to taxonomists for standard genome sequencing and annotation.</title>
        <authorList>
            <consortium name="The Broad Institute Genomics Platform"/>
            <consortium name="The Broad Institute Genome Sequencing Center for Infectious Disease"/>
            <person name="Wu L."/>
            <person name="Ma J."/>
        </authorList>
    </citation>
    <scope>NUCLEOTIDE SEQUENCE [LARGE SCALE GENOMIC DNA]</scope>
    <source>
        <strain evidence="3">YJ-61-S</strain>
    </source>
</reference>
<comment type="caution">
    <text evidence="2">The sequence shown here is derived from an EMBL/GenBank/DDBJ whole genome shotgun (WGS) entry which is preliminary data.</text>
</comment>
<dbReference type="InterPro" id="IPR014710">
    <property type="entry name" value="RmlC-like_jellyroll"/>
</dbReference>
<dbReference type="InterPro" id="IPR052044">
    <property type="entry name" value="PKS_Associated_Protein"/>
</dbReference>
<dbReference type="SUPFAM" id="SSF51182">
    <property type="entry name" value="RmlC-like cupins"/>
    <property type="match status" value="1"/>
</dbReference>
<dbReference type="PANTHER" id="PTHR36114">
    <property type="entry name" value="16.7 KDA PROTEIN IN WHIE LOCUS"/>
    <property type="match status" value="1"/>
</dbReference>
<evidence type="ECO:0000313" key="3">
    <source>
        <dbReference type="Proteomes" id="UP001596043"/>
    </source>
</evidence>
<accession>A0ABV9I0F3</accession>
<dbReference type="EMBL" id="JBHSFV010000009">
    <property type="protein sequence ID" value="MFC4635245.1"/>
    <property type="molecule type" value="Genomic_DNA"/>
</dbReference>
<dbReference type="InterPro" id="IPR011051">
    <property type="entry name" value="RmlC_Cupin_sf"/>
</dbReference>
<proteinExistence type="predicted"/>
<evidence type="ECO:0000259" key="1">
    <source>
        <dbReference type="Pfam" id="PF00190"/>
    </source>
</evidence>
<dbReference type="InterPro" id="IPR006045">
    <property type="entry name" value="Cupin_1"/>
</dbReference>
<sequence length="135" mass="15717">MKPIDIKEKLTKFSAQWHPHQIAIVDDMQVILAKISGEFVWHSHKNEDELFYVQKGVLEMRFRTLEPLSTSSRPKYKEWSEIVHEGEIIVVPKGVEHCPTTEEGEEVHLLLFEKLSTAHTGDVQHEKTQTEYPKI</sequence>
<evidence type="ECO:0000313" key="2">
    <source>
        <dbReference type="EMBL" id="MFC4635245.1"/>
    </source>
</evidence>
<dbReference type="Pfam" id="PF00190">
    <property type="entry name" value="Cupin_1"/>
    <property type="match status" value="1"/>
</dbReference>
<organism evidence="2 3">
    <name type="scientific">Dokdonia ponticola</name>
    <dbReference type="NCBI Taxonomy" id="2041041"/>
    <lineage>
        <taxon>Bacteria</taxon>
        <taxon>Pseudomonadati</taxon>
        <taxon>Bacteroidota</taxon>
        <taxon>Flavobacteriia</taxon>
        <taxon>Flavobacteriales</taxon>
        <taxon>Flavobacteriaceae</taxon>
        <taxon>Dokdonia</taxon>
    </lineage>
</organism>